<evidence type="ECO:0000313" key="1">
    <source>
        <dbReference type="EMBL" id="RCN52610.1"/>
    </source>
</evidence>
<reference evidence="1 2" key="1">
    <citation type="submission" date="2014-10" db="EMBL/GenBank/DDBJ databases">
        <title>Draft genome of the hookworm Ancylostoma caninum.</title>
        <authorList>
            <person name="Mitreva M."/>
        </authorList>
    </citation>
    <scope>NUCLEOTIDE SEQUENCE [LARGE SCALE GENOMIC DNA]</scope>
    <source>
        <strain evidence="1 2">Baltimore</strain>
    </source>
</reference>
<dbReference type="OrthoDB" id="5870777at2759"/>
<gene>
    <name evidence="1" type="ORF">ANCCAN_01309</name>
</gene>
<organism evidence="1 2">
    <name type="scientific">Ancylostoma caninum</name>
    <name type="common">Dog hookworm</name>
    <dbReference type="NCBI Taxonomy" id="29170"/>
    <lineage>
        <taxon>Eukaryota</taxon>
        <taxon>Metazoa</taxon>
        <taxon>Ecdysozoa</taxon>
        <taxon>Nematoda</taxon>
        <taxon>Chromadorea</taxon>
        <taxon>Rhabditida</taxon>
        <taxon>Rhabditina</taxon>
        <taxon>Rhabditomorpha</taxon>
        <taxon>Strongyloidea</taxon>
        <taxon>Ancylostomatidae</taxon>
        <taxon>Ancylostomatinae</taxon>
        <taxon>Ancylostoma</taxon>
    </lineage>
</organism>
<dbReference type="Proteomes" id="UP000252519">
    <property type="component" value="Unassembled WGS sequence"/>
</dbReference>
<dbReference type="EMBL" id="JOJR01000006">
    <property type="protein sequence ID" value="RCN52610.1"/>
    <property type="molecule type" value="Genomic_DNA"/>
</dbReference>
<evidence type="ECO:0000313" key="2">
    <source>
        <dbReference type="Proteomes" id="UP000252519"/>
    </source>
</evidence>
<proteinExistence type="predicted"/>
<accession>A0A368HB68</accession>
<dbReference type="AlphaFoldDB" id="A0A368HB68"/>
<comment type="caution">
    <text evidence="1">The sequence shown here is derived from an EMBL/GenBank/DDBJ whole genome shotgun (WGS) entry which is preliminary data.</text>
</comment>
<protein>
    <submittedName>
        <fullName evidence="1">Uncharacterized protein</fullName>
    </submittedName>
</protein>
<name>A0A368HB68_ANCCA</name>
<keyword evidence="2" id="KW-1185">Reference proteome</keyword>
<sequence length="108" mass="12012">MRVVEVDPVDFRPDEPEVKQYKEHRPPVGGRLVLPPIENVTPHYVVESEFNPQASPAHRPVIQTLPKPTGSVVPPLFSNSDYGRVLTVTQDFNATSGEQITVNRGNKV</sequence>